<dbReference type="Pfam" id="PF00254">
    <property type="entry name" value="FKBP_C"/>
    <property type="match status" value="1"/>
</dbReference>
<dbReference type="Gene3D" id="3.10.50.40">
    <property type="match status" value="1"/>
</dbReference>
<dbReference type="OrthoDB" id="9814548at2"/>
<gene>
    <name evidence="8" type="ORF">SAMN05444008_102194</name>
</gene>
<evidence type="ECO:0000256" key="2">
    <source>
        <dbReference type="ARBA" id="ARBA00006577"/>
    </source>
</evidence>
<dbReference type="PANTHER" id="PTHR43811">
    <property type="entry name" value="FKBP-TYPE PEPTIDYL-PROLYL CIS-TRANS ISOMERASE FKPA"/>
    <property type="match status" value="1"/>
</dbReference>
<feature type="domain" description="PPIase FKBP-type" evidence="7">
    <location>
        <begin position="79"/>
        <end position="170"/>
    </location>
</feature>
<dbReference type="SUPFAM" id="SSF54534">
    <property type="entry name" value="FKBP-like"/>
    <property type="match status" value="1"/>
</dbReference>
<dbReference type="AlphaFoldDB" id="A0A1M4VAG2"/>
<evidence type="ECO:0000256" key="3">
    <source>
        <dbReference type="ARBA" id="ARBA00023110"/>
    </source>
</evidence>
<evidence type="ECO:0000313" key="8">
    <source>
        <dbReference type="EMBL" id="SHE65883.1"/>
    </source>
</evidence>
<evidence type="ECO:0000313" key="9">
    <source>
        <dbReference type="Proteomes" id="UP000184368"/>
    </source>
</evidence>
<keyword evidence="3 5" id="KW-0697">Rotamase</keyword>
<protein>
    <recommendedName>
        <fullName evidence="6">Peptidyl-prolyl cis-trans isomerase</fullName>
        <ecNumber evidence="6">5.2.1.8</ecNumber>
    </recommendedName>
</protein>
<dbReference type="EC" id="5.2.1.8" evidence="6"/>
<dbReference type="RefSeq" id="WP_073039851.1">
    <property type="nucleotide sequence ID" value="NZ_FQUO01000002.1"/>
</dbReference>
<evidence type="ECO:0000256" key="5">
    <source>
        <dbReference type="PROSITE-ProRule" id="PRU00277"/>
    </source>
</evidence>
<proteinExistence type="inferred from homology"/>
<sequence length="172" mass="18433">MKRFFALAAIGFAFAGCFKNGEDSRTCNYDPCGYKAPQAEIDSVKAILARQGITNATEHCSGLFYVVDSMGNGAVPSPCDQVAVRYKGMLKDGSVFDQSNTTSGWAPVGGFIPGWINGLPLIKQGGGMRLYIPPSLGYGKNAIKDRVDTTKVIIPANSVLIFEVKLDGVWKS</sequence>
<evidence type="ECO:0000256" key="4">
    <source>
        <dbReference type="ARBA" id="ARBA00023235"/>
    </source>
</evidence>
<dbReference type="EMBL" id="FQUO01000002">
    <property type="protein sequence ID" value="SHE65883.1"/>
    <property type="molecule type" value="Genomic_DNA"/>
</dbReference>
<evidence type="ECO:0000256" key="1">
    <source>
        <dbReference type="ARBA" id="ARBA00000971"/>
    </source>
</evidence>
<dbReference type="InterPro" id="IPR001179">
    <property type="entry name" value="PPIase_FKBP_dom"/>
</dbReference>
<reference evidence="8 9" key="1">
    <citation type="submission" date="2016-11" db="EMBL/GenBank/DDBJ databases">
        <authorList>
            <person name="Jaros S."/>
            <person name="Januszkiewicz K."/>
            <person name="Wedrychowicz H."/>
        </authorList>
    </citation>
    <scope>NUCLEOTIDE SEQUENCE [LARGE SCALE GENOMIC DNA]</scope>
    <source>
        <strain evidence="8 9">DSM 26897</strain>
    </source>
</reference>
<evidence type="ECO:0000259" key="7">
    <source>
        <dbReference type="PROSITE" id="PS50059"/>
    </source>
</evidence>
<dbReference type="InterPro" id="IPR046357">
    <property type="entry name" value="PPIase_dom_sf"/>
</dbReference>
<evidence type="ECO:0000256" key="6">
    <source>
        <dbReference type="RuleBase" id="RU003915"/>
    </source>
</evidence>
<dbReference type="Proteomes" id="UP000184368">
    <property type="component" value="Unassembled WGS sequence"/>
</dbReference>
<keyword evidence="4 5" id="KW-0413">Isomerase</keyword>
<comment type="catalytic activity">
    <reaction evidence="1 5 6">
        <text>[protein]-peptidylproline (omega=180) = [protein]-peptidylproline (omega=0)</text>
        <dbReference type="Rhea" id="RHEA:16237"/>
        <dbReference type="Rhea" id="RHEA-COMP:10747"/>
        <dbReference type="Rhea" id="RHEA-COMP:10748"/>
        <dbReference type="ChEBI" id="CHEBI:83833"/>
        <dbReference type="ChEBI" id="CHEBI:83834"/>
        <dbReference type="EC" id="5.2.1.8"/>
    </reaction>
</comment>
<dbReference type="GO" id="GO:0003755">
    <property type="term" value="F:peptidyl-prolyl cis-trans isomerase activity"/>
    <property type="evidence" value="ECO:0007669"/>
    <property type="project" value="UniProtKB-UniRule"/>
</dbReference>
<dbReference type="PROSITE" id="PS50059">
    <property type="entry name" value="FKBP_PPIASE"/>
    <property type="match status" value="1"/>
</dbReference>
<accession>A0A1M4VAG2</accession>
<dbReference type="STRING" id="1302690.BUE76_12745"/>
<keyword evidence="9" id="KW-1185">Reference proteome</keyword>
<name>A0A1M4VAG2_9BACT</name>
<dbReference type="PANTHER" id="PTHR43811:SF23">
    <property type="entry name" value="FKBP-TYPE 22 KDA PEPTIDYL-PROLYL CIS-TRANS ISOMERASE"/>
    <property type="match status" value="1"/>
</dbReference>
<comment type="similarity">
    <text evidence="2 6">Belongs to the FKBP-type PPIase family.</text>
</comment>
<dbReference type="PROSITE" id="PS51257">
    <property type="entry name" value="PROKAR_LIPOPROTEIN"/>
    <property type="match status" value="1"/>
</dbReference>
<organism evidence="8 9">
    <name type="scientific">Cnuella takakiae</name>
    <dbReference type="NCBI Taxonomy" id="1302690"/>
    <lineage>
        <taxon>Bacteria</taxon>
        <taxon>Pseudomonadati</taxon>
        <taxon>Bacteroidota</taxon>
        <taxon>Chitinophagia</taxon>
        <taxon>Chitinophagales</taxon>
        <taxon>Chitinophagaceae</taxon>
        <taxon>Cnuella</taxon>
    </lineage>
</organism>